<dbReference type="STRING" id="131310.A0A0N4Z949"/>
<evidence type="ECO:0000256" key="1">
    <source>
        <dbReference type="ARBA" id="ARBA00023016"/>
    </source>
</evidence>
<dbReference type="PANTHER" id="PTHR45640:SF13">
    <property type="entry name" value="HEAT SHOCK PROTEIN 22-RELATED"/>
    <property type="match status" value="1"/>
</dbReference>
<evidence type="ECO:0000313" key="5">
    <source>
        <dbReference type="Proteomes" id="UP000038045"/>
    </source>
</evidence>
<dbReference type="GO" id="GO:0051082">
    <property type="term" value="F:unfolded protein binding"/>
    <property type="evidence" value="ECO:0007669"/>
    <property type="project" value="TreeGrafter"/>
</dbReference>
<dbReference type="GO" id="GO:0005634">
    <property type="term" value="C:nucleus"/>
    <property type="evidence" value="ECO:0007669"/>
    <property type="project" value="TreeGrafter"/>
</dbReference>
<evidence type="ECO:0000313" key="6">
    <source>
        <dbReference type="WBParaSite" id="PTRK_0000384000.1"/>
    </source>
</evidence>
<dbReference type="PRINTS" id="PR00299">
    <property type="entry name" value="ACRYSTALLIN"/>
</dbReference>
<proteinExistence type="inferred from homology"/>
<dbReference type="InterPro" id="IPR002068">
    <property type="entry name" value="A-crystallin/Hsp20_dom"/>
</dbReference>
<dbReference type="GO" id="GO:0042026">
    <property type="term" value="P:protein refolding"/>
    <property type="evidence" value="ECO:0007669"/>
    <property type="project" value="TreeGrafter"/>
</dbReference>
<accession>A0A0N4Z949</accession>
<feature type="domain" description="SHSP" evidence="4">
    <location>
        <begin position="68"/>
        <end position="176"/>
    </location>
</feature>
<dbReference type="AlphaFoldDB" id="A0A0N4Z949"/>
<dbReference type="Proteomes" id="UP000038045">
    <property type="component" value="Unplaced"/>
</dbReference>
<dbReference type="SUPFAM" id="SSF49764">
    <property type="entry name" value="HSP20-like chaperones"/>
    <property type="match status" value="1"/>
</dbReference>
<comment type="similarity">
    <text evidence="2 3">Belongs to the small heat shock protein (HSP20) family.</text>
</comment>
<sequence length="178" mass="20696">MLSFKALRIVSSKANIQNIRTMHDHWRRRGLPLCTWRDDFFAPFERARRMFDEMDRMFPPYSRGIGPGERYKFGEGCDEITNKDGVFSIKMDVSHFSPDELKVDVADRTLIIEGKHEEKSDNYGTIKRNFVRKYLLPEGIKAEDVTSELSKDGFLTIQAKSDPALEDKKVKNVPIDYK</sequence>
<dbReference type="GO" id="GO:0005737">
    <property type="term" value="C:cytoplasm"/>
    <property type="evidence" value="ECO:0007669"/>
    <property type="project" value="TreeGrafter"/>
</dbReference>
<dbReference type="CDD" id="cd06526">
    <property type="entry name" value="metazoan_ACD"/>
    <property type="match status" value="1"/>
</dbReference>
<keyword evidence="1" id="KW-0346">Stress response</keyword>
<dbReference type="InterPro" id="IPR001436">
    <property type="entry name" value="Alpha-crystallin/sHSP_animal"/>
</dbReference>
<dbReference type="GO" id="GO:0009408">
    <property type="term" value="P:response to heat"/>
    <property type="evidence" value="ECO:0007669"/>
    <property type="project" value="TreeGrafter"/>
</dbReference>
<dbReference type="Gene3D" id="2.60.40.790">
    <property type="match status" value="1"/>
</dbReference>
<name>A0A0N4Z949_PARTI</name>
<reference evidence="6" key="1">
    <citation type="submission" date="2017-02" db="UniProtKB">
        <authorList>
            <consortium name="WormBaseParasite"/>
        </authorList>
    </citation>
    <scope>IDENTIFICATION</scope>
</reference>
<dbReference type="Pfam" id="PF00011">
    <property type="entry name" value="HSP20"/>
    <property type="match status" value="1"/>
</dbReference>
<evidence type="ECO:0000256" key="3">
    <source>
        <dbReference type="RuleBase" id="RU003616"/>
    </source>
</evidence>
<protein>
    <submittedName>
        <fullName evidence="6">SHSP domain-containing protein</fullName>
    </submittedName>
</protein>
<dbReference type="PROSITE" id="PS01031">
    <property type="entry name" value="SHSP"/>
    <property type="match status" value="1"/>
</dbReference>
<dbReference type="PANTHER" id="PTHR45640">
    <property type="entry name" value="HEAT SHOCK PROTEIN HSP-12.2-RELATED"/>
    <property type="match status" value="1"/>
</dbReference>
<dbReference type="WBParaSite" id="PTRK_0000384000.1">
    <property type="protein sequence ID" value="PTRK_0000384000.1"/>
    <property type="gene ID" value="PTRK_0000384000"/>
</dbReference>
<evidence type="ECO:0000256" key="2">
    <source>
        <dbReference type="PROSITE-ProRule" id="PRU00285"/>
    </source>
</evidence>
<keyword evidence="5" id="KW-1185">Reference proteome</keyword>
<dbReference type="InterPro" id="IPR008978">
    <property type="entry name" value="HSP20-like_chaperone"/>
</dbReference>
<evidence type="ECO:0000259" key="4">
    <source>
        <dbReference type="PROSITE" id="PS01031"/>
    </source>
</evidence>
<organism evidence="5 6">
    <name type="scientific">Parastrongyloides trichosuri</name>
    <name type="common">Possum-specific nematode worm</name>
    <dbReference type="NCBI Taxonomy" id="131310"/>
    <lineage>
        <taxon>Eukaryota</taxon>
        <taxon>Metazoa</taxon>
        <taxon>Ecdysozoa</taxon>
        <taxon>Nematoda</taxon>
        <taxon>Chromadorea</taxon>
        <taxon>Rhabditida</taxon>
        <taxon>Tylenchina</taxon>
        <taxon>Panagrolaimomorpha</taxon>
        <taxon>Strongyloidoidea</taxon>
        <taxon>Strongyloididae</taxon>
        <taxon>Parastrongyloides</taxon>
    </lineage>
</organism>